<evidence type="ECO:0000313" key="1">
    <source>
        <dbReference type="EMBL" id="KAK5770228.1"/>
    </source>
</evidence>
<gene>
    <name evidence="1" type="ORF">PVK06_046378</name>
</gene>
<organism evidence="1 2">
    <name type="scientific">Gossypium arboreum</name>
    <name type="common">Tree cotton</name>
    <name type="synonym">Gossypium nanking</name>
    <dbReference type="NCBI Taxonomy" id="29729"/>
    <lineage>
        <taxon>Eukaryota</taxon>
        <taxon>Viridiplantae</taxon>
        <taxon>Streptophyta</taxon>
        <taxon>Embryophyta</taxon>
        <taxon>Tracheophyta</taxon>
        <taxon>Spermatophyta</taxon>
        <taxon>Magnoliopsida</taxon>
        <taxon>eudicotyledons</taxon>
        <taxon>Gunneridae</taxon>
        <taxon>Pentapetalae</taxon>
        <taxon>rosids</taxon>
        <taxon>malvids</taxon>
        <taxon>Malvales</taxon>
        <taxon>Malvaceae</taxon>
        <taxon>Malvoideae</taxon>
        <taxon>Gossypium</taxon>
    </lineage>
</organism>
<name>A0ABR0MAR9_GOSAR</name>
<keyword evidence="2" id="KW-1185">Reference proteome</keyword>
<evidence type="ECO:0000313" key="2">
    <source>
        <dbReference type="Proteomes" id="UP001358586"/>
    </source>
</evidence>
<reference evidence="1 2" key="1">
    <citation type="submission" date="2023-03" db="EMBL/GenBank/DDBJ databases">
        <title>WGS of Gossypium arboreum.</title>
        <authorList>
            <person name="Yu D."/>
        </authorList>
    </citation>
    <scope>NUCLEOTIDE SEQUENCE [LARGE SCALE GENOMIC DNA]</scope>
    <source>
        <tissue evidence="1">Leaf</tissue>
    </source>
</reference>
<accession>A0ABR0MAR9</accession>
<proteinExistence type="predicted"/>
<dbReference type="Proteomes" id="UP001358586">
    <property type="component" value="Chromosome 13"/>
</dbReference>
<dbReference type="EMBL" id="JARKNE010000013">
    <property type="protein sequence ID" value="KAK5770228.1"/>
    <property type="molecule type" value="Genomic_DNA"/>
</dbReference>
<protein>
    <recommendedName>
        <fullName evidence="3">RNase H type-1 domain-containing protein</fullName>
    </recommendedName>
</protein>
<comment type="caution">
    <text evidence="1">The sequence shown here is derived from an EMBL/GenBank/DDBJ whole genome shotgun (WGS) entry which is preliminary data.</text>
</comment>
<evidence type="ECO:0008006" key="3">
    <source>
        <dbReference type="Google" id="ProtNLM"/>
    </source>
</evidence>
<sequence>MDTLILYSKMRALLWVKAAFNECRVQERLWWFCPYKCSFLKSVSRGWCYPPHEWLKFNVSGIASEGVLGGGRVMRDEEGIVKDLFSGSSDACNAETAKLGAIITTLDVFIETDLERRIVCVEELSFSIAELNGNEMTDTLATTGMSRPSMFKAW</sequence>